<evidence type="ECO:0000313" key="3">
    <source>
        <dbReference type="Proteomes" id="UP000294743"/>
    </source>
</evidence>
<feature type="transmembrane region" description="Helical" evidence="1">
    <location>
        <begin position="12"/>
        <end position="28"/>
    </location>
</feature>
<dbReference type="EMBL" id="SODD01000007">
    <property type="protein sequence ID" value="TDW24915.1"/>
    <property type="molecule type" value="Genomic_DNA"/>
</dbReference>
<dbReference type="RefSeq" id="WP_134168513.1">
    <property type="nucleotide sequence ID" value="NZ_SODD01000007.1"/>
</dbReference>
<protein>
    <submittedName>
        <fullName evidence="2">Uncharacterized protein</fullName>
    </submittedName>
</protein>
<keyword evidence="1" id="KW-0812">Transmembrane</keyword>
<keyword evidence="3" id="KW-1185">Reference proteome</keyword>
<dbReference type="Proteomes" id="UP000294743">
    <property type="component" value="Unassembled WGS sequence"/>
</dbReference>
<name>A0A4R8A3Q5_9FIRM</name>
<feature type="transmembrane region" description="Helical" evidence="1">
    <location>
        <begin position="64"/>
        <end position="83"/>
    </location>
</feature>
<keyword evidence="1" id="KW-1133">Transmembrane helix</keyword>
<sequence>MDIQKLRSARTWYNVMMFALSYVVFYDLKINVFLSSVFFTYSFVLIWVHDYFVRNVNKEKHFLLYKRINYICGILLCGFYLYFCLPHGWVIPMFMIIVTCSFLAFTYYAIEGI</sequence>
<organism evidence="2 3">
    <name type="scientific">Breznakia blatticola</name>
    <dbReference type="NCBI Taxonomy" id="1754012"/>
    <lineage>
        <taxon>Bacteria</taxon>
        <taxon>Bacillati</taxon>
        <taxon>Bacillota</taxon>
        <taxon>Erysipelotrichia</taxon>
        <taxon>Erysipelotrichales</taxon>
        <taxon>Erysipelotrichaceae</taxon>
        <taxon>Breznakia</taxon>
    </lineage>
</organism>
<gene>
    <name evidence="2" type="ORF">EDD63_10767</name>
</gene>
<feature type="transmembrane region" description="Helical" evidence="1">
    <location>
        <begin position="89"/>
        <end position="110"/>
    </location>
</feature>
<feature type="transmembrane region" description="Helical" evidence="1">
    <location>
        <begin position="34"/>
        <end position="52"/>
    </location>
</feature>
<evidence type="ECO:0000256" key="1">
    <source>
        <dbReference type="SAM" id="Phobius"/>
    </source>
</evidence>
<accession>A0A4R8A3Q5</accession>
<proteinExistence type="predicted"/>
<dbReference type="AlphaFoldDB" id="A0A4R8A3Q5"/>
<keyword evidence="1" id="KW-0472">Membrane</keyword>
<reference evidence="2 3" key="1">
    <citation type="submission" date="2019-03" db="EMBL/GenBank/DDBJ databases">
        <title>Genomic Encyclopedia of Type Strains, Phase IV (KMG-IV): sequencing the most valuable type-strain genomes for metagenomic binning, comparative biology and taxonomic classification.</title>
        <authorList>
            <person name="Goeker M."/>
        </authorList>
    </citation>
    <scope>NUCLEOTIDE SEQUENCE [LARGE SCALE GENOMIC DNA]</scope>
    <source>
        <strain evidence="2 3">DSM 28867</strain>
    </source>
</reference>
<comment type="caution">
    <text evidence="2">The sequence shown here is derived from an EMBL/GenBank/DDBJ whole genome shotgun (WGS) entry which is preliminary data.</text>
</comment>
<evidence type="ECO:0000313" key="2">
    <source>
        <dbReference type="EMBL" id="TDW24915.1"/>
    </source>
</evidence>